<evidence type="ECO:0000313" key="8">
    <source>
        <dbReference type="EMBL" id="GAA3875182.1"/>
    </source>
</evidence>
<evidence type="ECO:0000256" key="4">
    <source>
        <dbReference type="ARBA" id="ARBA00022692"/>
    </source>
</evidence>
<comment type="caution">
    <text evidence="8">The sequence shown here is derived from an EMBL/GenBank/DDBJ whole genome shotgun (WGS) entry which is preliminary data.</text>
</comment>
<comment type="similarity">
    <text evidence="2">Belongs to the chromate ion transporter (CHR) (TC 2.A.51) family.</text>
</comment>
<dbReference type="Pfam" id="PF02417">
    <property type="entry name" value="Chromate_transp"/>
    <property type="match status" value="2"/>
</dbReference>
<dbReference type="PIRSF" id="PIRSF004810">
    <property type="entry name" value="ChrA"/>
    <property type="match status" value="1"/>
</dbReference>
<name>A0ABP7KEW6_9RHOB</name>
<evidence type="ECO:0000313" key="9">
    <source>
        <dbReference type="Proteomes" id="UP001399917"/>
    </source>
</evidence>
<keyword evidence="9" id="KW-1185">Reference proteome</keyword>
<gene>
    <name evidence="8" type="primary">chrA</name>
    <name evidence="8" type="ORF">GCM10022404_26210</name>
</gene>
<reference evidence="9" key="1">
    <citation type="journal article" date="2019" name="Int. J. Syst. Evol. Microbiol.">
        <title>The Global Catalogue of Microorganisms (GCM) 10K type strain sequencing project: providing services to taxonomists for standard genome sequencing and annotation.</title>
        <authorList>
            <consortium name="The Broad Institute Genomics Platform"/>
            <consortium name="The Broad Institute Genome Sequencing Center for Infectious Disease"/>
            <person name="Wu L."/>
            <person name="Ma J."/>
        </authorList>
    </citation>
    <scope>NUCLEOTIDE SEQUENCE [LARGE SCALE GENOMIC DNA]</scope>
    <source>
        <strain evidence="9">JCM 17190</strain>
    </source>
</reference>
<keyword evidence="5 7" id="KW-1133">Transmembrane helix</keyword>
<evidence type="ECO:0000256" key="3">
    <source>
        <dbReference type="ARBA" id="ARBA00022475"/>
    </source>
</evidence>
<comment type="subcellular location">
    <subcellularLocation>
        <location evidence="1">Cell membrane</location>
        <topology evidence="1">Multi-pass membrane protein</topology>
    </subcellularLocation>
</comment>
<dbReference type="EMBL" id="BAABDF010000007">
    <property type="protein sequence ID" value="GAA3875182.1"/>
    <property type="molecule type" value="Genomic_DNA"/>
</dbReference>
<organism evidence="8 9">
    <name type="scientific">Celeribacter arenosi</name>
    <dbReference type="NCBI Taxonomy" id="792649"/>
    <lineage>
        <taxon>Bacteria</taxon>
        <taxon>Pseudomonadati</taxon>
        <taxon>Pseudomonadota</taxon>
        <taxon>Alphaproteobacteria</taxon>
        <taxon>Rhodobacterales</taxon>
        <taxon>Roseobacteraceae</taxon>
        <taxon>Celeribacter</taxon>
    </lineage>
</organism>
<feature type="transmembrane region" description="Helical" evidence="7">
    <location>
        <begin position="295"/>
        <end position="320"/>
    </location>
</feature>
<dbReference type="InterPro" id="IPR014047">
    <property type="entry name" value="Chr_Tranpt_l_chain"/>
</dbReference>
<keyword evidence="3" id="KW-1003">Cell membrane</keyword>
<proteinExistence type="inferred from homology"/>
<dbReference type="InterPro" id="IPR003370">
    <property type="entry name" value="Chromate_transpt"/>
</dbReference>
<evidence type="ECO:0000256" key="6">
    <source>
        <dbReference type="ARBA" id="ARBA00023136"/>
    </source>
</evidence>
<feature type="transmembrane region" description="Helical" evidence="7">
    <location>
        <begin position="88"/>
        <end position="112"/>
    </location>
</feature>
<keyword evidence="6 7" id="KW-0472">Membrane</keyword>
<feature type="transmembrane region" description="Helical" evidence="7">
    <location>
        <begin position="203"/>
        <end position="219"/>
    </location>
</feature>
<accession>A0ABP7KEW6</accession>
<sequence>MTPPPSDNRAQPALPDFLRSCLRVGLLSFGGPAAQIAVMHREFVEDRAWMEEEDFLSALSFCMMLPGPEAMQLATFSGWRLRGTFGGIISGLFFVLPGALVMLALAAVYAAYGHLPATSALFLGVKATVVLVVLQALVRLGRKALGTRDRWFLAILSFIAIFFIGIPFPAIVICAAVFGWLTWRGVRGPEVSVPSAGHLPRTIAIWGGLWGAPLLFLAGTGQSRLLEIGVFFSKLAVVTFGGAYAVLAYMSQQVVRDKAWLSADAMLDGLGLAETTPGPLILVTEFVGYMAATPLGLWGGVAGAAITLWVTFVPCFLWIFAGAPYIDWIATQPRLSAALKAITASVVGVIASLSLWFAVHVFFATVDTANFGPLHFLFPTFSSVDWNAVALAVIAAALLFILRQGLIVTIATMAIAGLVVGSIF</sequence>
<feature type="transmembrane region" description="Helical" evidence="7">
    <location>
        <begin position="383"/>
        <end position="401"/>
    </location>
</feature>
<dbReference type="PANTHER" id="PTHR33567:SF3">
    <property type="entry name" value="CHROMATE ION TRANSPORTER (EUROFUNG)"/>
    <property type="match status" value="1"/>
</dbReference>
<dbReference type="RefSeq" id="WP_344847765.1">
    <property type="nucleotide sequence ID" value="NZ_BAABDF010000007.1"/>
</dbReference>
<feature type="transmembrane region" description="Helical" evidence="7">
    <location>
        <begin position="150"/>
        <end position="183"/>
    </location>
</feature>
<keyword evidence="4 7" id="KW-0812">Transmembrane</keyword>
<evidence type="ECO:0000256" key="5">
    <source>
        <dbReference type="ARBA" id="ARBA00022989"/>
    </source>
</evidence>
<feature type="transmembrane region" description="Helical" evidence="7">
    <location>
        <begin position="341"/>
        <end position="363"/>
    </location>
</feature>
<feature type="transmembrane region" description="Helical" evidence="7">
    <location>
        <begin position="231"/>
        <end position="250"/>
    </location>
</feature>
<dbReference type="PANTHER" id="PTHR33567">
    <property type="entry name" value="CHROMATE ION TRANSPORTER (EUROFUNG)"/>
    <property type="match status" value="1"/>
</dbReference>
<dbReference type="Proteomes" id="UP001399917">
    <property type="component" value="Unassembled WGS sequence"/>
</dbReference>
<evidence type="ECO:0000256" key="1">
    <source>
        <dbReference type="ARBA" id="ARBA00004651"/>
    </source>
</evidence>
<feature type="transmembrane region" description="Helical" evidence="7">
    <location>
        <begin position="406"/>
        <end position="423"/>
    </location>
</feature>
<feature type="transmembrane region" description="Helical" evidence="7">
    <location>
        <begin position="118"/>
        <end position="138"/>
    </location>
</feature>
<evidence type="ECO:0000256" key="2">
    <source>
        <dbReference type="ARBA" id="ARBA00005262"/>
    </source>
</evidence>
<protein>
    <submittedName>
        <fullName evidence="8">Chromate efflux transporter</fullName>
    </submittedName>
</protein>
<dbReference type="NCBIfam" id="TIGR00937">
    <property type="entry name" value="2A51"/>
    <property type="match status" value="1"/>
</dbReference>
<evidence type="ECO:0000256" key="7">
    <source>
        <dbReference type="SAM" id="Phobius"/>
    </source>
</evidence>